<sequence length="70" mass="8150">MALLWWKKWIAIRTEGGSRADLIDRLQAHFKENGVKSKITLEDHGLKRIHVLQQDESRARELLATFDGDH</sequence>
<keyword evidence="2" id="KW-1185">Reference proteome</keyword>
<evidence type="ECO:0000313" key="1">
    <source>
        <dbReference type="EMBL" id="GGG85286.1"/>
    </source>
</evidence>
<reference evidence="1 2" key="1">
    <citation type="journal article" date="2014" name="Int. J. Syst. Evol. Microbiol.">
        <title>Complete genome sequence of Corynebacterium casei LMG S-19264T (=DSM 44701T), isolated from a smear-ripened cheese.</title>
        <authorList>
            <consortium name="US DOE Joint Genome Institute (JGI-PGF)"/>
            <person name="Walter F."/>
            <person name="Albersmeier A."/>
            <person name="Kalinowski J."/>
            <person name="Ruckert C."/>
        </authorList>
    </citation>
    <scope>NUCLEOTIDE SEQUENCE [LARGE SCALE GENOMIC DNA]</scope>
    <source>
        <strain evidence="1 2">CGMCC 1.15286</strain>
    </source>
</reference>
<dbReference type="Proteomes" id="UP000600247">
    <property type="component" value="Unassembled WGS sequence"/>
</dbReference>
<comment type="caution">
    <text evidence="1">The sequence shown here is derived from an EMBL/GenBank/DDBJ whole genome shotgun (WGS) entry which is preliminary data.</text>
</comment>
<dbReference type="AlphaFoldDB" id="A0A917HNH2"/>
<organism evidence="1 2">
    <name type="scientific">Paenibacillus radicis</name>
    <name type="common">ex Gao et al. 2016</name>
    <dbReference type="NCBI Taxonomy" id="1737354"/>
    <lineage>
        <taxon>Bacteria</taxon>
        <taxon>Bacillati</taxon>
        <taxon>Bacillota</taxon>
        <taxon>Bacilli</taxon>
        <taxon>Bacillales</taxon>
        <taxon>Paenibacillaceae</taxon>
        <taxon>Paenibacillus</taxon>
    </lineage>
</organism>
<proteinExistence type="predicted"/>
<protein>
    <submittedName>
        <fullName evidence="1">Uncharacterized protein</fullName>
    </submittedName>
</protein>
<dbReference type="EMBL" id="BMHY01000014">
    <property type="protein sequence ID" value="GGG85286.1"/>
    <property type="molecule type" value="Genomic_DNA"/>
</dbReference>
<evidence type="ECO:0000313" key="2">
    <source>
        <dbReference type="Proteomes" id="UP000600247"/>
    </source>
</evidence>
<name>A0A917HNH2_9BACL</name>
<gene>
    <name evidence="1" type="ORF">GCM10010918_49050</name>
</gene>
<accession>A0A917HNH2</accession>